<sequence length="215" mass="24093">MSSSSSSQLELSPPLLFTPSRHQSLLPAFASLHISCITSPPNPILTFLPPVTPAKTKEIDTWWQGRFNEVLEGTRHILFVATLPKEGEEIRIAGVCMLSTPKSETGPHRGFVEKFMVDPEFRGRGVGTGIMRMVEAVALEKGAWLLMLDTDVGSLGEGIYRRMGYIEYGRIPEYDVWSKTGELKTEIFFYKKLAQSEEGKESVTGRKKQDVNELR</sequence>
<dbReference type="EMBL" id="VICG01000004">
    <property type="protein sequence ID" value="KAA8573331.1"/>
    <property type="molecule type" value="Genomic_DNA"/>
</dbReference>
<dbReference type="GO" id="GO:0016747">
    <property type="term" value="F:acyltransferase activity, transferring groups other than amino-acyl groups"/>
    <property type="evidence" value="ECO:0007669"/>
    <property type="project" value="InterPro"/>
</dbReference>
<evidence type="ECO:0000259" key="1">
    <source>
        <dbReference type="PROSITE" id="PS51186"/>
    </source>
</evidence>
<proteinExistence type="predicted"/>
<dbReference type="PROSITE" id="PS51186">
    <property type="entry name" value="GNAT"/>
    <property type="match status" value="1"/>
</dbReference>
<dbReference type="SUPFAM" id="SSF55729">
    <property type="entry name" value="Acyl-CoA N-acyltransferases (Nat)"/>
    <property type="match status" value="1"/>
</dbReference>
<evidence type="ECO:0000313" key="3">
    <source>
        <dbReference type="Proteomes" id="UP000322873"/>
    </source>
</evidence>
<dbReference type="VEuPathDB" id="FungiDB:MFRU_053g00250"/>
<dbReference type="InterPro" id="IPR000182">
    <property type="entry name" value="GNAT_dom"/>
</dbReference>
<dbReference type="CDD" id="cd04301">
    <property type="entry name" value="NAT_SF"/>
    <property type="match status" value="1"/>
</dbReference>
<protein>
    <recommendedName>
        <fullName evidence="1">N-acetyltransferase domain-containing protein</fullName>
    </recommendedName>
</protein>
<dbReference type="OrthoDB" id="41532at2759"/>
<dbReference type="Gene3D" id="3.40.630.30">
    <property type="match status" value="1"/>
</dbReference>
<dbReference type="Proteomes" id="UP000322873">
    <property type="component" value="Unassembled WGS sequence"/>
</dbReference>
<reference evidence="2 3" key="1">
    <citation type="submission" date="2019-06" db="EMBL/GenBank/DDBJ databases">
        <title>Genome Sequence of the Brown Rot Fungal Pathogen Monilinia fructicola.</title>
        <authorList>
            <person name="De Miccolis Angelini R.M."/>
            <person name="Landi L."/>
            <person name="Abate D."/>
            <person name="Pollastro S."/>
            <person name="Romanazzi G."/>
            <person name="Faretra F."/>
        </authorList>
    </citation>
    <scope>NUCLEOTIDE SEQUENCE [LARGE SCALE GENOMIC DNA]</scope>
    <source>
        <strain evidence="2 3">Mfrc123</strain>
    </source>
</reference>
<dbReference type="Pfam" id="PF00583">
    <property type="entry name" value="Acetyltransf_1"/>
    <property type="match status" value="1"/>
</dbReference>
<comment type="caution">
    <text evidence="2">The sequence shown here is derived from an EMBL/GenBank/DDBJ whole genome shotgun (WGS) entry which is preliminary data.</text>
</comment>
<dbReference type="AlphaFoldDB" id="A0A5M9JVW3"/>
<name>A0A5M9JVW3_MONFR</name>
<feature type="domain" description="N-acetyltransferase" evidence="1">
    <location>
        <begin position="32"/>
        <end position="182"/>
    </location>
</feature>
<organism evidence="2 3">
    <name type="scientific">Monilinia fructicola</name>
    <name type="common">Brown rot fungus</name>
    <name type="synonym">Ciboria fructicola</name>
    <dbReference type="NCBI Taxonomy" id="38448"/>
    <lineage>
        <taxon>Eukaryota</taxon>
        <taxon>Fungi</taxon>
        <taxon>Dikarya</taxon>
        <taxon>Ascomycota</taxon>
        <taxon>Pezizomycotina</taxon>
        <taxon>Leotiomycetes</taxon>
        <taxon>Helotiales</taxon>
        <taxon>Sclerotiniaceae</taxon>
        <taxon>Monilinia</taxon>
    </lineage>
</organism>
<accession>A0A5M9JVW3</accession>
<gene>
    <name evidence="2" type="ORF">EYC84_003818</name>
</gene>
<evidence type="ECO:0000313" key="2">
    <source>
        <dbReference type="EMBL" id="KAA8573331.1"/>
    </source>
</evidence>
<dbReference type="InterPro" id="IPR016181">
    <property type="entry name" value="Acyl_CoA_acyltransferase"/>
</dbReference>
<keyword evidence="3" id="KW-1185">Reference proteome</keyword>